<accession>A0A2T4IKX9</accession>
<dbReference type="RefSeq" id="WP_107653042.1">
    <property type="nucleotide sequence ID" value="NZ_PZJX01000075.1"/>
</dbReference>
<dbReference type="Pfam" id="PF07862">
    <property type="entry name" value="Nif11"/>
    <property type="match status" value="1"/>
</dbReference>
<proteinExistence type="predicted"/>
<evidence type="ECO:0000313" key="2">
    <source>
        <dbReference type="EMBL" id="PTE06301.1"/>
    </source>
</evidence>
<protein>
    <recommendedName>
        <fullName evidence="1">Nif11 domain-containing protein</fullName>
    </recommendedName>
</protein>
<dbReference type="InterPro" id="IPR012903">
    <property type="entry name" value="Nif11"/>
</dbReference>
<keyword evidence="3" id="KW-1185">Reference proteome</keyword>
<feature type="domain" description="Nif11" evidence="1">
    <location>
        <begin position="1"/>
        <end position="48"/>
    </location>
</feature>
<dbReference type="Proteomes" id="UP000240259">
    <property type="component" value="Unassembled WGS sequence"/>
</dbReference>
<dbReference type="InterPro" id="IPR022516">
    <property type="entry name" value="CHP03798_Ocin"/>
</dbReference>
<evidence type="ECO:0000259" key="1">
    <source>
        <dbReference type="Pfam" id="PF07862"/>
    </source>
</evidence>
<gene>
    <name evidence="2" type="ORF">C9427_32405</name>
</gene>
<reference evidence="2 3" key="1">
    <citation type="submission" date="2018-03" db="EMBL/GenBank/DDBJ databases">
        <title>Genome sequence of the symbiotic type strain Mesorhizobium helmanticense CSLC115NT isolated from Lotus corniculatus nodules.</title>
        <authorList>
            <person name="Sannazzaro A.I."/>
            <person name="Torres Tejerizo G.A."/>
            <person name="Dip D."/>
            <person name="Caballero M."/>
            <person name="Pistorio M."/>
            <person name="Estrella M.J."/>
        </authorList>
    </citation>
    <scope>NUCLEOTIDE SEQUENCE [LARGE SCALE GENOMIC DNA]</scope>
    <source>
        <strain evidence="2 3">CSLC115N</strain>
    </source>
</reference>
<dbReference type="NCBIfam" id="TIGR03798">
    <property type="entry name" value="leader_Nif11"/>
    <property type="match status" value="1"/>
</dbReference>
<sequence>MSQSEVERFVDDLAKDDSLLEKVKRNATGLAWIVAIAKNHGYNFTLDEAKSYIQSRSPHELTDKQLDAVVGGKHNSNVATSTKVVQTAVVATTAVEVVEAGTTVAEAAEAVVVVAAVLI</sequence>
<evidence type="ECO:0000313" key="3">
    <source>
        <dbReference type="Proteomes" id="UP000240259"/>
    </source>
</evidence>
<comment type="caution">
    <text evidence="2">The sequence shown here is derived from an EMBL/GenBank/DDBJ whole genome shotgun (WGS) entry which is preliminary data.</text>
</comment>
<dbReference type="EMBL" id="PZJX01000075">
    <property type="protein sequence ID" value="PTE06301.1"/>
    <property type="molecule type" value="Genomic_DNA"/>
</dbReference>
<name>A0A2T4IKX9_9HYPH</name>
<dbReference type="OrthoDB" id="8097766at2"/>
<organism evidence="2 3">
    <name type="scientific">Mesorhizobium helmanticense</name>
    <dbReference type="NCBI Taxonomy" id="1776423"/>
    <lineage>
        <taxon>Bacteria</taxon>
        <taxon>Pseudomonadati</taxon>
        <taxon>Pseudomonadota</taxon>
        <taxon>Alphaproteobacteria</taxon>
        <taxon>Hyphomicrobiales</taxon>
        <taxon>Phyllobacteriaceae</taxon>
        <taxon>Mesorhizobium</taxon>
    </lineage>
</organism>
<dbReference type="AlphaFoldDB" id="A0A2T4IKX9"/>